<protein>
    <submittedName>
        <fullName evidence="1">Uncharacterized protein</fullName>
    </submittedName>
</protein>
<gene>
    <name evidence="1" type="ORF">HMPREF1557_01066</name>
</gene>
<comment type="caution">
    <text evidence="1">The sequence shown here is derived from an EMBL/GenBank/DDBJ whole genome shotgun (WGS) entry which is preliminary data.</text>
</comment>
<evidence type="ECO:0000313" key="1">
    <source>
        <dbReference type="EMBL" id="ERJ76371.1"/>
    </source>
</evidence>
<accession>U2IR20</accession>
<proteinExistence type="predicted"/>
<reference evidence="1 2" key="1">
    <citation type="submission" date="2013-06" db="EMBL/GenBank/DDBJ databases">
        <authorList>
            <person name="Weinstock G."/>
            <person name="Sodergren E."/>
            <person name="Lobos E.A."/>
            <person name="Fulton L."/>
            <person name="Fulton R."/>
            <person name="Courtney L."/>
            <person name="Fronick C."/>
            <person name="O'Laughlin M."/>
            <person name="Godfrey J."/>
            <person name="Wilson R.M."/>
            <person name="Miner T."/>
            <person name="Farmer C."/>
            <person name="Delehaunty K."/>
            <person name="Cordes M."/>
            <person name="Minx P."/>
            <person name="Tomlinson C."/>
            <person name="Chen J."/>
            <person name="Wollam A."/>
            <person name="Pepin K.H."/>
            <person name="Bhonagiri V."/>
            <person name="Zhang X."/>
            <person name="Warren W."/>
            <person name="Mitreva M."/>
            <person name="Mardis E.R."/>
            <person name="Wilson R.K."/>
        </authorList>
    </citation>
    <scope>NUCLEOTIDE SEQUENCE [LARGE SCALE GENOMIC DNA]</scope>
    <source>
        <strain evidence="1 2">W1703</strain>
    </source>
</reference>
<dbReference type="EMBL" id="AWVA01000066">
    <property type="protein sequence ID" value="ERJ76371.1"/>
    <property type="molecule type" value="Genomic_DNA"/>
</dbReference>
<evidence type="ECO:0000313" key="2">
    <source>
        <dbReference type="Proteomes" id="UP000016617"/>
    </source>
</evidence>
<sequence length="64" mass="7250">MAGEIQGRKPIYPFLLGLAKMITKAIPLVTKKERKSNFVGDDTEIKQSIIHFFIIVSQGYRKLA</sequence>
<dbReference type="Proteomes" id="UP000016617">
    <property type="component" value="Unassembled WGS sequence"/>
</dbReference>
<name>U2IR20_9STRE</name>
<organism evidence="1 2">
    <name type="scientific">Streptococcus sobrinus W1703</name>
    <dbReference type="NCBI Taxonomy" id="1227275"/>
    <lineage>
        <taxon>Bacteria</taxon>
        <taxon>Bacillati</taxon>
        <taxon>Bacillota</taxon>
        <taxon>Bacilli</taxon>
        <taxon>Lactobacillales</taxon>
        <taxon>Streptococcaceae</taxon>
        <taxon>Streptococcus</taxon>
    </lineage>
</organism>
<dbReference type="AlphaFoldDB" id="U2IR20"/>
<dbReference type="HOGENOM" id="CLU_2866060_0_0_9"/>